<protein>
    <submittedName>
        <fullName evidence="13">Protein containing Zinc finger, CHC2-type domain protein</fullName>
        <ecNumber evidence="13">2.7.7.-</ecNumber>
    </submittedName>
</protein>
<evidence type="ECO:0000256" key="10">
    <source>
        <dbReference type="ARBA" id="ARBA00023125"/>
    </source>
</evidence>
<evidence type="ECO:0000256" key="4">
    <source>
        <dbReference type="ARBA" id="ARBA00022695"/>
    </source>
</evidence>
<evidence type="ECO:0000259" key="12">
    <source>
        <dbReference type="SMART" id="SM00400"/>
    </source>
</evidence>
<name>K1SA16_9ZZZZ</name>
<comment type="cofactor">
    <cofactor evidence="1">
        <name>Zn(2+)</name>
        <dbReference type="ChEBI" id="CHEBI:29105"/>
    </cofactor>
</comment>
<dbReference type="GO" id="GO:0006269">
    <property type="term" value="P:DNA replication, synthesis of primer"/>
    <property type="evidence" value="ECO:0007669"/>
    <property type="project" value="TreeGrafter"/>
</dbReference>
<accession>K1SA16</accession>
<sequence length="88" mass="9924">MPLNENFLQELKYKTDIEDIISTYVTLRKRGNTSVGLCPFHNEKTPSFTVYNDTQSFYCFGCGAGGDAIGFIKKIENLDYIDAVKMLA</sequence>
<dbReference type="PANTHER" id="PTHR30313:SF2">
    <property type="entry name" value="DNA PRIMASE"/>
    <property type="match status" value="1"/>
</dbReference>
<dbReference type="GO" id="GO:0003677">
    <property type="term" value="F:DNA binding"/>
    <property type="evidence" value="ECO:0007669"/>
    <property type="project" value="UniProtKB-KW"/>
</dbReference>
<dbReference type="SUPFAM" id="SSF57783">
    <property type="entry name" value="Zinc beta-ribbon"/>
    <property type="match status" value="1"/>
</dbReference>
<organism evidence="13">
    <name type="scientific">human gut metagenome</name>
    <dbReference type="NCBI Taxonomy" id="408170"/>
    <lineage>
        <taxon>unclassified sequences</taxon>
        <taxon>metagenomes</taxon>
        <taxon>organismal metagenomes</taxon>
    </lineage>
</organism>
<reference evidence="13" key="1">
    <citation type="journal article" date="2013" name="Environ. Microbiol.">
        <title>Microbiota from the distal guts of lean and obese adolescents exhibit partial functional redundancy besides clear differences in community structure.</title>
        <authorList>
            <person name="Ferrer M."/>
            <person name="Ruiz A."/>
            <person name="Lanza F."/>
            <person name="Haange S.B."/>
            <person name="Oberbach A."/>
            <person name="Till H."/>
            <person name="Bargiela R."/>
            <person name="Campoy C."/>
            <person name="Segura M.T."/>
            <person name="Richter M."/>
            <person name="von Bergen M."/>
            <person name="Seifert J."/>
            <person name="Suarez A."/>
        </authorList>
    </citation>
    <scope>NUCLEOTIDE SEQUENCE</scope>
</reference>
<evidence type="ECO:0000256" key="11">
    <source>
        <dbReference type="ARBA" id="ARBA00023163"/>
    </source>
</evidence>
<evidence type="ECO:0000256" key="3">
    <source>
        <dbReference type="ARBA" id="ARBA00022679"/>
    </source>
</evidence>
<dbReference type="EMBL" id="AJWZ01008371">
    <property type="protein sequence ID" value="EKC54293.1"/>
    <property type="molecule type" value="Genomic_DNA"/>
</dbReference>
<dbReference type="Pfam" id="PF01807">
    <property type="entry name" value="Zn_ribbon_DnaG"/>
    <property type="match status" value="1"/>
</dbReference>
<keyword evidence="3 13" id="KW-0808">Transferase</keyword>
<keyword evidence="8" id="KW-0862">Zinc</keyword>
<evidence type="ECO:0000256" key="7">
    <source>
        <dbReference type="ARBA" id="ARBA00022771"/>
    </source>
</evidence>
<dbReference type="PANTHER" id="PTHR30313">
    <property type="entry name" value="DNA PRIMASE"/>
    <property type="match status" value="1"/>
</dbReference>
<dbReference type="GO" id="GO:0008270">
    <property type="term" value="F:zinc ion binding"/>
    <property type="evidence" value="ECO:0007669"/>
    <property type="project" value="UniProtKB-KW"/>
</dbReference>
<dbReference type="Gene3D" id="3.90.580.10">
    <property type="entry name" value="Zinc finger, CHC2-type domain"/>
    <property type="match status" value="1"/>
</dbReference>
<keyword evidence="9" id="KW-0460">Magnesium</keyword>
<dbReference type="AlphaFoldDB" id="K1SA16"/>
<evidence type="ECO:0000256" key="8">
    <source>
        <dbReference type="ARBA" id="ARBA00022833"/>
    </source>
</evidence>
<feature type="non-terminal residue" evidence="13">
    <location>
        <position position="88"/>
    </location>
</feature>
<dbReference type="SMART" id="SM00400">
    <property type="entry name" value="ZnF_CHCC"/>
    <property type="match status" value="1"/>
</dbReference>
<dbReference type="InterPro" id="IPR050219">
    <property type="entry name" value="DnaG_primase"/>
</dbReference>
<proteinExistence type="predicted"/>
<evidence type="ECO:0000256" key="5">
    <source>
        <dbReference type="ARBA" id="ARBA00022705"/>
    </source>
</evidence>
<dbReference type="InterPro" id="IPR002694">
    <property type="entry name" value="Znf_CHC2"/>
</dbReference>
<dbReference type="EC" id="2.7.7.-" evidence="13"/>
<keyword evidence="6" id="KW-0479">Metal-binding</keyword>
<dbReference type="GO" id="GO:0005737">
    <property type="term" value="C:cytoplasm"/>
    <property type="evidence" value="ECO:0007669"/>
    <property type="project" value="TreeGrafter"/>
</dbReference>
<gene>
    <name evidence="13" type="ORF">OBE_12160</name>
</gene>
<evidence type="ECO:0000256" key="1">
    <source>
        <dbReference type="ARBA" id="ARBA00001947"/>
    </source>
</evidence>
<comment type="caution">
    <text evidence="13">The sequence shown here is derived from an EMBL/GenBank/DDBJ whole genome shotgun (WGS) entry which is preliminary data.</text>
</comment>
<keyword evidence="2" id="KW-0240">DNA-directed RNA polymerase</keyword>
<dbReference type="GO" id="GO:0000428">
    <property type="term" value="C:DNA-directed RNA polymerase complex"/>
    <property type="evidence" value="ECO:0007669"/>
    <property type="project" value="UniProtKB-KW"/>
</dbReference>
<keyword evidence="7" id="KW-0863">Zinc-finger</keyword>
<evidence type="ECO:0000313" key="13">
    <source>
        <dbReference type="EMBL" id="EKC54293.1"/>
    </source>
</evidence>
<dbReference type="GO" id="GO:0003899">
    <property type="term" value="F:DNA-directed RNA polymerase activity"/>
    <property type="evidence" value="ECO:0007669"/>
    <property type="project" value="InterPro"/>
</dbReference>
<dbReference type="InterPro" id="IPR036977">
    <property type="entry name" value="DNA_primase_Znf_CHC2"/>
</dbReference>
<keyword evidence="4 13" id="KW-0548">Nucleotidyltransferase</keyword>
<keyword evidence="10" id="KW-0238">DNA-binding</keyword>
<evidence type="ECO:0000256" key="9">
    <source>
        <dbReference type="ARBA" id="ARBA00022842"/>
    </source>
</evidence>
<dbReference type="FunFam" id="3.90.580.10:FF:000001">
    <property type="entry name" value="DNA primase"/>
    <property type="match status" value="1"/>
</dbReference>
<feature type="domain" description="Zinc finger CHC2-type" evidence="12">
    <location>
        <begin position="34"/>
        <end position="88"/>
    </location>
</feature>
<keyword evidence="5" id="KW-0235">DNA replication</keyword>
<keyword evidence="11" id="KW-0804">Transcription</keyword>
<evidence type="ECO:0000256" key="6">
    <source>
        <dbReference type="ARBA" id="ARBA00022723"/>
    </source>
</evidence>
<evidence type="ECO:0000256" key="2">
    <source>
        <dbReference type="ARBA" id="ARBA00022478"/>
    </source>
</evidence>